<organism evidence="1">
    <name type="scientific">candidate division WOR-3 bacterium</name>
    <dbReference type="NCBI Taxonomy" id="2052148"/>
    <lineage>
        <taxon>Bacteria</taxon>
        <taxon>Bacteria division WOR-3</taxon>
    </lineage>
</organism>
<proteinExistence type="predicted"/>
<name>A0A7V3PUK1_UNCW3</name>
<dbReference type="AlphaFoldDB" id="A0A7V3PUK1"/>
<comment type="caution">
    <text evidence="1">The sequence shown here is derived from an EMBL/GenBank/DDBJ whole genome shotgun (WGS) entry which is preliminary data.</text>
</comment>
<protein>
    <submittedName>
        <fullName evidence="1">Uncharacterized protein</fullName>
    </submittedName>
</protein>
<dbReference type="EMBL" id="DTMZ01000169">
    <property type="protein sequence ID" value="HGD13766.1"/>
    <property type="molecule type" value="Genomic_DNA"/>
</dbReference>
<gene>
    <name evidence="1" type="ORF">ENX16_06805</name>
</gene>
<sequence length="163" mass="18655">MSEILNWHYRCYPLLQAEDIYKLIFQGVFGPGHLGAELNELRNQLVKEIAGLKSCFEIEIIEPVDPEGQLVRVNLLGVVNSQAAQERLLQGVIKTCQEFVPEPGLMATRLELAVDWCQKNLPSQAEKLLRLSQVRPAAPVHSEIYRRVYRPAYRVIFARLWEG</sequence>
<reference evidence="1" key="1">
    <citation type="journal article" date="2020" name="mSystems">
        <title>Genome- and Community-Level Interaction Insights into Carbon Utilization and Element Cycling Functions of Hydrothermarchaeota in Hydrothermal Sediment.</title>
        <authorList>
            <person name="Zhou Z."/>
            <person name="Liu Y."/>
            <person name="Xu W."/>
            <person name="Pan J."/>
            <person name="Luo Z.H."/>
            <person name="Li M."/>
        </authorList>
    </citation>
    <scope>NUCLEOTIDE SEQUENCE [LARGE SCALE GENOMIC DNA]</scope>
    <source>
        <strain evidence="1">SpSt-914</strain>
    </source>
</reference>
<accession>A0A7V3PUK1</accession>
<evidence type="ECO:0000313" key="1">
    <source>
        <dbReference type="EMBL" id="HGD13766.1"/>
    </source>
</evidence>